<proteinExistence type="predicted"/>
<dbReference type="EMBL" id="CR522870">
    <property type="protein sequence ID" value="CAG34941.1"/>
    <property type="molecule type" value="Genomic_DNA"/>
</dbReference>
<dbReference type="AlphaFoldDB" id="Q6ART4"/>
<evidence type="ECO:0000256" key="1">
    <source>
        <dbReference type="SAM" id="SignalP"/>
    </source>
</evidence>
<evidence type="ECO:0000313" key="3">
    <source>
        <dbReference type="Proteomes" id="UP000000602"/>
    </source>
</evidence>
<gene>
    <name evidence="2" type="ordered locus">DP0212</name>
</gene>
<dbReference type="SUPFAM" id="SSF53800">
    <property type="entry name" value="Chelatase"/>
    <property type="match status" value="1"/>
</dbReference>
<keyword evidence="3" id="KW-1185">Reference proteome</keyword>
<dbReference type="Gene3D" id="3.40.50.1400">
    <property type="match status" value="2"/>
</dbReference>
<organism evidence="2 3">
    <name type="scientific">Desulfotalea psychrophila (strain LSv54 / DSM 12343)</name>
    <dbReference type="NCBI Taxonomy" id="177439"/>
    <lineage>
        <taxon>Bacteria</taxon>
        <taxon>Pseudomonadati</taxon>
        <taxon>Thermodesulfobacteriota</taxon>
        <taxon>Desulfobulbia</taxon>
        <taxon>Desulfobulbales</taxon>
        <taxon>Desulfocapsaceae</taxon>
        <taxon>Desulfotalea</taxon>
    </lineage>
</organism>
<name>Q6ART4_DESPS</name>
<dbReference type="Pfam" id="PF06180">
    <property type="entry name" value="CbiK"/>
    <property type="match status" value="1"/>
</dbReference>
<evidence type="ECO:0000313" key="2">
    <source>
        <dbReference type="EMBL" id="CAG34941.1"/>
    </source>
</evidence>
<dbReference type="HOGENOM" id="CLU_036584_1_1_7"/>
<dbReference type="eggNOG" id="COG4822">
    <property type="taxonomic scope" value="Bacteria"/>
</dbReference>
<sequence>MLHPTGGESMLQKIRLSALALFLSLFIFSSLSQASPAKAEAKTAIIVAGFGTTVPEGLPAILNIVDGVRKAYPNTEVRICFTSNIIRKVWKKRQENPQKWLSMGIPKEVLYVENIISVFGDLREDGYRNIIVQPTHMFYMEQSHDLSQYVSALASIQTMKSKWRPYDAVFMGRPALGMPGDIYSYHEDVAKAIATLAADVALAQKEGAALIYMGHGNEHWSTGIYAEVENAMNKAYPQVTTILGVVEGQPTLDDVVAKLQRAGIKKVVLKPFMIVAGDHARNDMAGAETDSWKSILLEKGFKVETVLHGLGENDKFARIFVEHIADTAKMHNLQVR</sequence>
<dbReference type="CDD" id="cd03413">
    <property type="entry name" value="CbiK_C"/>
    <property type="match status" value="1"/>
</dbReference>
<keyword evidence="1" id="KW-0732">Signal</keyword>
<accession>Q6ART4</accession>
<reference evidence="3" key="1">
    <citation type="journal article" date="2004" name="Environ. Microbiol.">
        <title>The genome of Desulfotalea psychrophila, a sulfate-reducing bacterium from permanently cold Arctic sediments.</title>
        <authorList>
            <person name="Rabus R."/>
            <person name="Ruepp A."/>
            <person name="Frickey T."/>
            <person name="Rattei T."/>
            <person name="Fartmann B."/>
            <person name="Stark M."/>
            <person name="Bauer M."/>
            <person name="Zibat A."/>
            <person name="Lombardot T."/>
            <person name="Becker I."/>
            <person name="Amann J."/>
            <person name="Gellner K."/>
            <person name="Teeling H."/>
            <person name="Leuschner W.D."/>
            <person name="Gloeckner F.-O."/>
            <person name="Lupas A.N."/>
            <person name="Amann R."/>
            <person name="Klenk H.-P."/>
        </authorList>
    </citation>
    <scope>NUCLEOTIDE SEQUENCE [LARGE SCALE GENOMIC DNA]</scope>
    <source>
        <strain evidence="3">DSM 12343 / LSv54</strain>
    </source>
</reference>
<dbReference type="Proteomes" id="UP000000602">
    <property type="component" value="Chromosome"/>
</dbReference>
<feature type="signal peptide" evidence="1">
    <location>
        <begin position="1"/>
        <end position="34"/>
    </location>
</feature>
<dbReference type="GO" id="GO:0016852">
    <property type="term" value="F:sirohydrochlorin cobaltochelatase activity"/>
    <property type="evidence" value="ECO:0007669"/>
    <property type="project" value="InterPro"/>
</dbReference>
<dbReference type="KEGG" id="dps:DP0212"/>
<dbReference type="GO" id="GO:0019251">
    <property type="term" value="P:anaerobic cobalamin biosynthetic process"/>
    <property type="evidence" value="ECO:0007669"/>
    <property type="project" value="InterPro"/>
</dbReference>
<dbReference type="CDD" id="cd03412">
    <property type="entry name" value="CbiK_N"/>
    <property type="match status" value="1"/>
</dbReference>
<feature type="chain" id="PRO_5004270962" evidence="1">
    <location>
        <begin position="35"/>
        <end position="336"/>
    </location>
</feature>
<dbReference type="InterPro" id="IPR010388">
    <property type="entry name" value="Anaerobic_Co-chelatase"/>
</dbReference>
<protein>
    <submittedName>
        <fullName evidence="2">Probable cobalt chelatase, chain A</fullName>
    </submittedName>
</protein>
<dbReference type="STRING" id="177439.DP0212"/>